<evidence type="ECO:0000313" key="2">
    <source>
        <dbReference type="Proteomes" id="UP001060085"/>
    </source>
</evidence>
<protein>
    <submittedName>
        <fullName evidence="1">Uncharacterized protein</fullName>
    </submittedName>
</protein>
<sequence>MGDKTGNFRPSWQNFSYIFPQTGEAVDNQGHAQAARLTKEQLQQIKQFRKKRDVGCAVNAQKIYTVVAKIKKNRMYGRNTVDEVLCLSEQRGYTVFCRNGEESNVLSDIIIAYLTSIAIIRTWPYVLIIDTTYKMNKVWTSEVLHFGVETMNRAESKHSALKLWLSTCHGDFDTVFLNMDSLIEGQIAEIKTSLEISKLKEKYDAKSNPILKNISNNISHLALKKIWLEIKREREIFDDPQNKCRHYLRNLRGLPCACELVGRNVYALPLQMEDIYIFWRKLEIGVDIPNVHERDMDFEMRDLSSMLEEIIMKGQKKMNSTKKDKFYWEHMTIAHRKIEKSSESGSGSRSCSGSGFGSSPCGRGRPSHSSKGRGRGRISGRSSLSSIINPNATLTRFPFRSIAVLPLYCNMDCTIGTLCIGFISDQQHFIQVTWRTKPYNERIAEWVRRSRAMYPTQGLTHVVIP</sequence>
<accession>A0ACB9ZRV3</accession>
<gene>
    <name evidence="1" type="ORF">M9H77_36471</name>
</gene>
<dbReference type="EMBL" id="CM044708">
    <property type="protein sequence ID" value="KAI5650466.1"/>
    <property type="molecule type" value="Genomic_DNA"/>
</dbReference>
<organism evidence="1 2">
    <name type="scientific">Catharanthus roseus</name>
    <name type="common">Madagascar periwinkle</name>
    <name type="synonym">Vinca rosea</name>
    <dbReference type="NCBI Taxonomy" id="4058"/>
    <lineage>
        <taxon>Eukaryota</taxon>
        <taxon>Viridiplantae</taxon>
        <taxon>Streptophyta</taxon>
        <taxon>Embryophyta</taxon>
        <taxon>Tracheophyta</taxon>
        <taxon>Spermatophyta</taxon>
        <taxon>Magnoliopsida</taxon>
        <taxon>eudicotyledons</taxon>
        <taxon>Gunneridae</taxon>
        <taxon>Pentapetalae</taxon>
        <taxon>asterids</taxon>
        <taxon>lamiids</taxon>
        <taxon>Gentianales</taxon>
        <taxon>Apocynaceae</taxon>
        <taxon>Rauvolfioideae</taxon>
        <taxon>Vinceae</taxon>
        <taxon>Catharanthinae</taxon>
        <taxon>Catharanthus</taxon>
    </lineage>
</organism>
<reference evidence="2" key="1">
    <citation type="journal article" date="2023" name="Nat. Plants">
        <title>Single-cell RNA sequencing provides a high-resolution roadmap for understanding the multicellular compartmentation of specialized metabolism.</title>
        <authorList>
            <person name="Sun S."/>
            <person name="Shen X."/>
            <person name="Li Y."/>
            <person name="Li Y."/>
            <person name="Wang S."/>
            <person name="Li R."/>
            <person name="Zhang H."/>
            <person name="Shen G."/>
            <person name="Guo B."/>
            <person name="Wei J."/>
            <person name="Xu J."/>
            <person name="St-Pierre B."/>
            <person name="Chen S."/>
            <person name="Sun C."/>
        </authorList>
    </citation>
    <scope>NUCLEOTIDE SEQUENCE [LARGE SCALE GENOMIC DNA]</scope>
</reference>
<name>A0ACB9ZRV3_CATRO</name>
<comment type="caution">
    <text evidence="1">The sequence shown here is derived from an EMBL/GenBank/DDBJ whole genome shotgun (WGS) entry which is preliminary data.</text>
</comment>
<proteinExistence type="predicted"/>
<dbReference type="Proteomes" id="UP001060085">
    <property type="component" value="Linkage Group LG08"/>
</dbReference>
<evidence type="ECO:0000313" key="1">
    <source>
        <dbReference type="EMBL" id="KAI5650466.1"/>
    </source>
</evidence>
<keyword evidence="2" id="KW-1185">Reference proteome</keyword>